<name>A0A1I0HAP1_9ACTN</name>
<feature type="compositionally biased region" description="Basic residues" evidence="1">
    <location>
        <begin position="76"/>
        <end position="93"/>
    </location>
</feature>
<organism evidence="3 4">
    <name type="scientific">Nonomuraea wenchangensis</name>
    <dbReference type="NCBI Taxonomy" id="568860"/>
    <lineage>
        <taxon>Bacteria</taxon>
        <taxon>Bacillati</taxon>
        <taxon>Actinomycetota</taxon>
        <taxon>Actinomycetes</taxon>
        <taxon>Streptosporangiales</taxon>
        <taxon>Streptosporangiaceae</taxon>
        <taxon>Nonomuraea</taxon>
    </lineage>
</organism>
<keyword evidence="2" id="KW-1133">Transmembrane helix</keyword>
<reference evidence="3 4" key="1">
    <citation type="submission" date="2016-10" db="EMBL/GenBank/DDBJ databases">
        <authorList>
            <person name="de Groot N.N."/>
        </authorList>
    </citation>
    <scope>NUCLEOTIDE SEQUENCE [LARGE SCALE GENOMIC DNA]</scope>
    <source>
        <strain evidence="3 4">CGMCC 4.5598</strain>
    </source>
</reference>
<proteinExistence type="predicted"/>
<dbReference type="RefSeq" id="WP_091081172.1">
    <property type="nucleotide sequence ID" value="NZ_FOHX01000004.1"/>
</dbReference>
<evidence type="ECO:0000256" key="1">
    <source>
        <dbReference type="SAM" id="MobiDB-lite"/>
    </source>
</evidence>
<evidence type="ECO:0000256" key="2">
    <source>
        <dbReference type="SAM" id="Phobius"/>
    </source>
</evidence>
<feature type="region of interest" description="Disordered" evidence="1">
    <location>
        <begin position="74"/>
        <end position="98"/>
    </location>
</feature>
<dbReference type="OrthoDB" id="4464568at2"/>
<gene>
    <name evidence="3" type="ORF">SAMN05421811_104214</name>
</gene>
<evidence type="ECO:0000313" key="4">
    <source>
        <dbReference type="Proteomes" id="UP000199361"/>
    </source>
</evidence>
<feature type="transmembrane region" description="Helical" evidence="2">
    <location>
        <begin position="44"/>
        <end position="63"/>
    </location>
</feature>
<protein>
    <submittedName>
        <fullName evidence="3">Uncharacterized protein</fullName>
    </submittedName>
</protein>
<keyword evidence="2" id="KW-0472">Membrane</keyword>
<feature type="transmembrane region" description="Helical" evidence="2">
    <location>
        <begin position="140"/>
        <end position="160"/>
    </location>
</feature>
<accession>A0A1I0HAP1</accession>
<evidence type="ECO:0000313" key="3">
    <source>
        <dbReference type="EMBL" id="SET80811.1"/>
    </source>
</evidence>
<dbReference type="AlphaFoldDB" id="A0A1I0HAP1"/>
<sequence length="170" mass="18811">MNGRGRWARTYGAPPWHLLVLALCFLVAGYAATRVVEVGIWPGFLVWFVGAVILHDLVLFPLYSAADSAARSATAHTRRRGRTAARRRPRPTGRRPAPINYLRVPTAFSGLLLLVWSPLILRGAEPNYRAAVGLSTIPYLNRWILVTLVLFAASALLYVLRRLAAGRVGR</sequence>
<keyword evidence="2" id="KW-0812">Transmembrane</keyword>
<keyword evidence="4" id="KW-1185">Reference proteome</keyword>
<feature type="transmembrane region" description="Helical" evidence="2">
    <location>
        <begin position="100"/>
        <end position="120"/>
    </location>
</feature>
<dbReference type="Proteomes" id="UP000199361">
    <property type="component" value="Unassembled WGS sequence"/>
</dbReference>
<dbReference type="STRING" id="568860.SAMN05421811_104214"/>
<dbReference type="EMBL" id="FOHX01000004">
    <property type="protein sequence ID" value="SET80811.1"/>
    <property type="molecule type" value="Genomic_DNA"/>
</dbReference>